<dbReference type="Proteomes" id="UP000789405">
    <property type="component" value="Unassembled WGS sequence"/>
</dbReference>
<accession>A0A9N9JU77</accession>
<feature type="region of interest" description="Disordered" evidence="1">
    <location>
        <begin position="15"/>
        <end position="42"/>
    </location>
</feature>
<evidence type="ECO:0000313" key="2">
    <source>
        <dbReference type="EMBL" id="CAG8795899.1"/>
    </source>
</evidence>
<organism evidence="2 3">
    <name type="scientific">Dentiscutata erythropus</name>
    <dbReference type="NCBI Taxonomy" id="1348616"/>
    <lineage>
        <taxon>Eukaryota</taxon>
        <taxon>Fungi</taxon>
        <taxon>Fungi incertae sedis</taxon>
        <taxon>Mucoromycota</taxon>
        <taxon>Glomeromycotina</taxon>
        <taxon>Glomeromycetes</taxon>
        <taxon>Diversisporales</taxon>
        <taxon>Gigasporaceae</taxon>
        <taxon>Dentiscutata</taxon>
    </lineage>
</organism>
<dbReference type="EMBL" id="CAJVPY010030881">
    <property type="protein sequence ID" value="CAG8795899.1"/>
    <property type="molecule type" value="Genomic_DNA"/>
</dbReference>
<name>A0A9N9JU77_9GLOM</name>
<reference evidence="2" key="1">
    <citation type="submission" date="2021-06" db="EMBL/GenBank/DDBJ databases">
        <authorList>
            <person name="Kallberg Y."/>
            <person name="Tangrot J."/>
            <person name="Rosling A."/>
        </authorList>
    </citation>
    <scope>NUCLEOTIDE SEQUENCE</scope>
    <source>
        <strain evidence="2">MA453B</strain>
    </source>
</reference>
<keyword evidence="3" id="KW-1185">Reference proteome</keyword>
<evidence type="ECO:0000256" key="1">
    <source>
        <dbReference type="SAM" id="MobiDB-lite"/>
    </source>
</evidence>
<gene>
    <name evidence="2" type="ORF">DERYTH_LOCUS22369</name>
</gene>
<comment type="caution">
    <text evidence="2">The sequence shown here is derived from an EMBL/GenBank/DDBJ whole genome shotgun (WGS) entry which is preliminary data.</text>
</comment>
<protein>
    <submittedName>
        <fullName evidence="2">14912_t:CDS:1</fullName>
    </submittedName>
</protein>
<sequence>QIGNLIGIAPWNLVLMPPPQANNTEEADEEEYKGLADPHHEN</sequence>
<dbReference type="AlphaFoldDB" id="A0A9N9JU77"/>
<evidence type="ECO:0000313" key="3">
    <source>
        <dbReference type="Proteomes" id="UP000789405"/>
    </source>
</evidence>
<proteinExistence type="predicted"/>
<feature type="non-terminal residue" evidence="2">
    <location>
        <position position="1"/>
    </location>
</feature>
<feature type="compositionally biased region" description="Basic and acidic residues" evidence="1">
    <location>
        <begin position="32"/>
        <end position="42"/>
    </location>
</feature>